<dbReference type="InterPro" id="IPR001810">
    <property type="entry name" value="F-box_dom"/>
</dbReference>
<dbReference type="SUPFAM" id="SSF81383">
    <property type="entry name" value="F-box domain"/>
    <property type="match status" value="1"/>
</dbReference>
<accession>A0A2T3Z918</accession>
<dbReference type="STRING" id="1042311.A0A2T3Z918"/>
<dbReference type="Pfam" id="PF12937">
    <property type="entry name" value="F-box-like"/>
    <property type="match status" value="1"/>
</dbReference>
<name>A0A2T3Z918_TRIA4</name>
<evidence type="ECO:0000259" key="1">
    <source>
        <dbReference type="PROSITE" id="PS50181"/>
    </source>
</evidence>
<dbReference type="EMBL" id="KZ679261">
    <property type="protein sequence ID" value="PTB41297.1"/>
    <property type="molecule type" value="Genomic_DNA"/>
</dbReference>
<gene>
    <name evidence="2" type="ORF">M441DRAFT_57481</name>
</gene>
<dbReference type="OrthoDB" id="5422579at2759"/>
<dbReference type="PROSITE" id="PS50181">
    <property type="entry name" value="FBOX"/>
    <property type="match status" value="1"/>
</dbReference>
<evidence type="ECO:0000313" key="3">
    <source>
        <dbReference type="Proteomes" id="UP000240493"/>
    </source>
</evidence>
<feature type="domain" description="F-box" evidence="1">
    <location>
        <begin position="67"/>
        <end position="115"/>
    </location>
</feature>
<organism evidence="2 3">
    <name type="scientific">Trichoderma asperellum (strain ATCC 204424 / CBS 433.97 / NBRC 101777)</name>
    <dbReference type="NCBI Taxonomy" id="1042311"/>
    <lineage>
        <taxon>Eukaryota</taxon>
        <taxon>Fungi</taxon>
        <taxon>Dikarya</taxon>
        <taxon>Ascomycota</taxon>
        <taxon>Pezizomycotina</taxon>
        <taxon>Sordariomycetes</taxon>
        <taxon>Hypocreomycetidae</taxon>
        <taxon>Hypocreales</taxon>
        <taxon>Hypocreaceae</taxon>
        <taxon>Trichoderma</taxon>
    </lineage>
</organism>
<keyword evidence="3" id="KW-1185">Reference proteome</keyword>
<dbReference type="InterPro" id="IPR036047">
    <property type="entry name" value="F-box-like_dom_sf"/>
</dbReference>
<reference evidence="2 3" key="1">
    <citation type="submission" date="2016-07" db="EMBL/GenBank/DDBJ databases">
        <title>Multiple horizontal gene transfer events from other fungi enriched the ability of initially mycotrophic Trichoderma (Ascomycota) to feed on dead plant biomass.</title>
        <authorList>
            <consortium name="DOE Joint Genome Institute"/>
            <person name="Aerts A."/>
            <person name="Atanasova L."/>
            <person name="Chenthamara K."/>
            <person name="Zhang J."/>
            <person name="Grujic M."/>
            <person name="Henrissat B."/>
            <person name="Kuo A."/>
            <person name="Salamov A."/>
            <person name="Lipzen A."/>
            <person name="Labutti K."/>
            <person name="Barry K."/>
            <person name="Miao Y."/>
            <person name="Rahimi M.J."/>
            <person name="Shen Q."/>
            <person name="Grigoriev I.V."/>
            <person name="Kubicek C.P."/>
            <person name="Druzhinina I.S."/>
        </authorList>
    </citation>
    <scope>NUCLEOTIDE SEQUENCE [LARGE SCALE GENOMIC DNA]</scope>
    <source>
        <strain evidence="2 3">CBS 433.97</strain>
    </source>
</reference>
<proteinExistence type="predicted"/>
<sequence length="572" mass="65865">MGGGPSRYVPEPSLSAEEKVAQALRERAEWIHHLFPIQSTDDDVDPSLLSSSRNAIISASDGKPTSTPYLVLLPPEIIENILSSLNNRAIKNLRLTCRRFAAIAALRINRVFLSANPLNIQVFRAIADHDVLRHKIVEIIYDDARLWRSAVDAAEAREPTEPGFTWRQFPSDMEWFESERDENIENICGRLGCDDPRRPEHVARARRARAELSLGESWEYYQVLLRQQEEVITSGADADALRYGLQRFSSLRKVTVTPATHGWLFSPLYETPMIRAFPYGFNCPIPRAWPYVIDTTIHAAPWENEKARWRGFNLVTKILAEEQHNVSEYEIDGHYLGTGLNCRLFDRRCEEYDDFVSVLRLPNFKKLKLSLFVDGQDFVDWSAVCNGLLRKALAEATQLEHVSIAMGWDPDGREQLPELRRFLPIECWPKLQHFELWHVAVETAELLSVISQLPDGLLSLQLNMLVISHADGYRDLLNEMRDKLHWGEQRPHTRVIMAASTDDHTRGRAIWVEKEIDDFLKRGGINPFENNGQELFTPCYGMGVVRDVFDPDWTRPWAEYETYRKLGYYETS</sequence>
<protein>
    <recommendedName>
        <fullName evidence="1">F-box domain-containing protein</fullName>
    </recommendedName>
</protein>
<dbReference type="Proteomes" id="UP000240493">
    <property type="component" value="Unassembled WGS sequence"/>
</dbReference>
<dbReference type="AlphaFoldDB" id="A0A2T3Z918"/>
<evidence type="ECO:0000313" key="2">
    <source>
        <dbReference type="EMBL" id="PTB41297.1"/>
    </source>
</evidence>
<dbReference type="SMART" id="SM00256">
    <property type="entry name" value="FBOX"/>
    <property type="match status" value="1"/>
</dbReference>